<dbReference type="RefSeq" id="WP_183227392.1">
    <property type="nucleotide sequence ID" value="NZ_CAXOVT010000003.1"/>
</dbReference>
<dbReference type="AlphaFoldDB" id="A0AB34Z478"/>
<keyword evidence="1" id="KW-0175">Coiled coil</keyword>
<dbReference type="Proteomes" id="UP000529652">
    <property type="component" value="Unassembled WGS sequence"/>
</dbReference>
<protein>
    <submittedName>
        <fullName evidence="2">Peptidoglycan hydrolase CwlO-like protein</fullName>
    </submittedName>
</protein>
<feature type="coiled-coil region" evidence="1">
    <location>
        <begin position="19"/>
        <end position="81"/>
    </location>
</feature>
<organism evidence="2 3">
    <name type="scientific">Borreliella afzelii</name>
    <name type="common">Borrelia afzelii</name>
    <dbReference type="NCBI Taxonomy" id="29518"/>
    <lineage>
        <taxon>Bacteria</taxon>
        <taxon>Pseudomonadati</taxon>
        <taxon>Spirochaetota</taxon>
        <taxon>Spirochaetia</taxon>
        <taxon>Spirochaetales</taxon>
        <taxon>Borreliaceae</taxon>
        <taxon>Borreliella</taxon>
    </lineage>
</organism>
<dbReference type="Gene3D" id="1.20.5.340">
    <property type="match status" value="1"/>
</dbReference>
<sequence>MLAISYKFGGRLTKIDLELGNLKEDNKKLDIKIDKLDKRVLTLEVETKNLITSVNEVKTRLDRVETRLDKIDARLNKSSNKYMLFFTNKVFDALKIERIDNKEISSKA</sequence>
<dbReference type="GO" id="GO:0016787">
    <property type="term" value="F:hydrolase activity"/>
    <property type="evidence" value="ECO:0007669"/>
    <property type="project" value="UniProtKB-KW"/>
</dbReference>
<name>A0AB34Z478_BORAF</name>
<keyword evidence="2" id="KW-0378">Hydrolase</keyword>
<reference evidence="2 3" key="1">
    <citation type="submission" date="2020-08" db="EMBL/GenBank/DDBJ databases">
        <title>Genomic Encyclopedia of Type Strains, Phase IV (KMG-IV): sequencing the most valuable type-strain genomes for metagenomic binning, comparative biology and taxonomic classification.</title>
        <authorList>
            <person name="Goeker M."/>
        </authorList>
    </citation>
    <scope>NUCLEOTIDE SEQUENCE [LARGE SCALE GENOMIC DNA]</scope>
    <source>
        <strain evidence="2 3">DSM 10508</strain>
    </source>
</reference>
<evidence type="ECO:0000256" key="1">
    <source>
        <dbReference type="SAM" id="Coils"/>
    </source>
</evidence>
<evidence type="ECO:0000313" key="3">
    <source>
        <dbReference type="Proteomes" id="UP000529652"/>
    </source>
</evidence>
<accession>A0AB34Z478</accession>
<comment type="caution">
    <text evidence="2">The sequence shown here is derived from an EMBL/GenBank/DDBJ whole genome shotgun (WGS) entry which is preliminary data.</text>
</comment>
<dbReference type="EMBL" id="JACHGM010000006">
    <property type="protein sequence ID" value="MBB5141625.1"/>
    <property type="molecule type" value="Genomic_DNA"/>
</dbReference>
<proteinExistence type="predicted"/>
<gene>
    <name evidence="2" type="ORF">HNP63_001046</name>
</gene>
<dbReference type="SUPFAM" id="SSF57997">
    <property type="entry name" value="Tropomyosin"/>
    <property type="match status" value="1"/>
</dbReference>
<evidence type="ECO:0000313" key="2">
    <source>
        <dbReference type="EMBL" id="MBB5141625.1"/>
    </source>
</evidence>